<dbReference type="InterPro" id="IPR043504">
    <property type="entry name" value="Peptidase_S1_PA_chymotrypsin"/>
</dbReference>
<dbReference type="EMBL" id="JBEDNZ010000025">
    <property type="protein sequence ID" value="KAL0810803.1"/>
    <property type="molecule type" value="Genomic_DNA"/>
</dbReference>
<evidence type="ECO:0000259" key="6">
    <source>
        <dbReference type="PROSITE" id="PS50240"/>
    </source>
</evidence>
<dbReference type="GO" id="GO:0008236">
    <property type="term" value="F:serine-type peptidase activity"/>
    <property type="evidence" value="ECO:0007669"/>
    <property type="project" value="UniProtKB-KW"/>
</dbReference>
<protein>
    <recommendedName>
        <fullName evidence="6">Peptidase S1 domain-containing protein</fullName>
    </recommendedName>
</protein>
<dbReference type="InterPro" id="IPR009003">
    <property type="entry name" value="Peptidase_S1_PA"/>
</dbReference>
<dbReference type="PANTHER" id="PTHR24276:SF98">
    <property type="entry name" value="FI18310P1-RELATED"/>
    <property type="match status" value="1"/>
</dbReference>
<dbReference type="Gene3D" id="2.40.10.10">
    <property type="entry name" value="Trypsin-like serine proteases"/>
    <property type="match status" value="1"/>
</dbReference>
<evidence type="ECO:0000256" key="1">
    <source>
        <dbReference type="ARBA" id="ARBA00022670"/>
    </source>
</evidence>
<dbReference type="SUPFAM" id="SSF50494">
    <property type="entry name" value="Trypsin-like serine proteases"/>
    <property type="match status" value="1"/>
</dbReference>
<dbReference type="PANTHER" id="PTHR24276">
    <property type="entry name" value="POLYSERASE-RELATED"/>
    <property type="match status" value="1"/>
</dbReference>
<gene>
    <name evidence="7" type="ORF">ABMA28_010119</name>
</gene>
<dbReference type="AlphaFoldDB" id="A0ABD0SBW7"/>
<proteinExistence type="predicted"/>
<keyword evidence="3" id="KW-0720">Serine protease</keyword>
<evidence type="ECO:0000313" key="7">
    <source>
        <dbReference type="EMBL" id="KAL0810803.1"/>
    </source>
</evidence>
<keyword evidence="5" id="KW-0732">Signal</keyword>
<dbReference type="GO" id="GO:0006508">
    <property type="term" value="P:proteolysis"/>
    <property type="evidence" value="ECO:0007669"/>
    <property type="project" value="UniProtKB-KW"/>
</dbReference>
<reference evidence="7 8" key="1">
    <citation type="submission" date="2024-06" db="EMBL/GenBank/DDBJ databases">
        <title>A chromosome-level genome assembly of beet webworm, Loxostege sticticalis.</title>
        <authorList>
            <person name="Zhang Y."/>
        </authorList>
    </citation>
    <scope>NUCLEOTIDE SEQUENCE [LARGE SCALE GENOMIC DNA]</scope>
    <source>
        <strain evidence="7">AQ028</strain>
        <tissue evidence="7">Male pupae</tissue>
    </source>
</reference>
<accession>A0ABD0SBW7</accession>
<keyword evidence="2" id="KW-0378">Hydrolase</keyword>
<keyword evidence="4" id="KW-1015">Disulfide bond</keyword>
<dbReference type="Pfam" id="PF00089">
    <property type="entry name" value="Trypsin"/>
    <property type="match status" value="1"/>
</dbReference>
<evidence type="ECO:0000256" key="4">
    <source>
        <dbReference type="ARBA" id="ARBA00023157"/>
    </source>
</evidence>
<evidence type="ECO:0000256" key="5">
    <source>
        <dbReference type="SAM" id="SignalP"/>
    </source>
</evidence>
<dbReference type="PROSITE" id="PS50240">
    <property type="entry name" value="TRYPSIN_DOM"/>
    <property type="match status" value="1"/>
</dbReference>
<dbReference type="InterPro" id="IPR050430">
    <property type="entry name" value="Peptidase_S1"/>
</dbReference>
<dbReference type="SMART" id="SM00020">
    <property type="entry name" value="Tryp_SPc"/>
    <property type="match status" value="1"/>
</dbReference>
<evidence type="ECO:0000256" key="2">
    <source>
        <dbReference type="ARBA" id="ARBA00022801"/>
    </source>
</evidence>
<evidence type="ECO:0000256" key="3">
    <source>
        <dbReference type="ARBA" id="ARBA00022825"/>
    </source>
</evidence>
<dbReference type="InterPro" id="IPR001254">
    <property type="entry name" value="Trypsin_dom"/>
</dbReference>
<keyword evidence="1" id="KW-0645">Protease</keyword>
<name>A0ABD0SBW7_LOXSC</name>
<comment type="caution">
    <text evidence="7">The sequence shown here is derived from an EMBL/GenBank/DDBJ whole genome shotgun (WGS) entry which is preliminary data.</text>
</comment>
<feature type="domain" description="Peptidase S1" evidence="6">
    <location>
        <begin position="33"/>
        <end position="266"/>
    </location>
</feature>
<evidence type="ECO:0000313" key="8">
    <source>
        <dbReference type="Proteomes" id="UP001549921"/>
    </source>
</evidence>
<dbReference type="Proteomes" id="UP001549921">
    <property type="component" value="Unassembled WGS sequence"/>
</dbReference>
<dbReference type="CDD" id="cd00190">
    <property type="entry name" value="Tryp_SPc"/>
    <property type="match status" value="1"/>
</dbReference>
<organism evidence="7 8">
    <name type="scientific">Loxostege sticticalis</name>
    <name type="common">Beet webworm moth</name>
    <dbReference type="NCBI Taxonomy" id="481309"/>
    <lineage>
        <taxon>Eukaryota</taxon>
        <taxon>Metazoa</taxon>
        <taxon>Ecdysozoa</taxon>
        <taxon>Arthropoda</taxon>
        <taxon>Hexapoda</taxon>
        <taxon>Insecta</taxon>
        <taxon>Pterygota</taxon>
        <taxon>Neoptera</taxon>
        <taxon>Endopterygota</taxon>
        <taxon>Lepidoptera</taxon>
        <taxon>Glossata</taxon>
        <taxon>Ditrysia</taxon>
        <taxon>Pyraloidea</taxon>
        <taxon>Crambidae</taxon>
        <taxon>Pyraustinae</taxon>
        <taxon>Loxostege</taxon>
    </lineage>
</organism>
<feature type="signal peptide" evidence="5">
    <location>
        <begin position="1"/>
        <end position="19"/>
    </location>
</feature>
<sequence>MLVPVILLFLQAQYWHGEAGVVKPMSSTKNAKLIGGHDIAISDAPYQVSLHFSGEYLCSAVLVDVDIVLTAAFCFKNISRNPAHYKIRVGSNSIDEGGWLHDVKKIVIHPRYHLAATFNIALVKTASVFSQEVTPVIKVGSIPMMEPGEEVPDGANVQVTGWGLTQEYTWPKVLQMIEVQTVNWQTCVYEFDPFVITKEMMCAGVAEPDKTGFYKGDSGAPLVYNGKLAGLSNYYFWQPGVQEFFYPTQSYTKVSAFRNWIAETIQNMTSHF</sequence>
<feature type="chain" id="PRO_5044830944" description="Peptidase S1 domain-containing protein" evidence="5">
    <location>
        <begin position="20"/>
        <end position="272"/>
    </location>
</feature>